<evidence type="ECO:0000256" key="3">
    <source>
        <dbReference type="ARBA" id="ARBA00022448"/>
    </source>
</evidence>
<evidence type="ECO:0000256" key="7">
    <source>
        <dbReference type="ARBA" id="ARBA00023136"/>
    </source>
</evidence>
<dbReference type="InterPro" id="IPR035906">
    <property type="entry name" value="MetI-like_sf"/>
</dbReference>
<dbReference type="EMBL" id="JACPUR010000004">
    <property type="protein sequence ID" value="MBI3126569.1"/>
    <property type="molecule type" value="Genomic_DNA"/>
</dbReference>
<dbReference type="InterPro" id="IPR000515">
    <property type="entry name" value="MetI-like"/>
</dbReference>
<dbReference type="Pfam" id="PF19300">
    <property type="entry name" value="BPD_transp_1_N"/>
    <property type="match status" value="1"/>
</dbReference>
<evidence type="ECO:0000256" key="2">
    <source>
        <dbReference type="ARBA" id="ARBA00009306"/>
    </source>
</evidence>
<proteinExistence type="inferred from homology"/>
<keyword evidence="6 10" id="KW-1133">Transmembrane helix</keyword>
<feature type="domain" description="ABC transmembrane type-1" evidence="11">
    <location>
        <begin position="95"/>
        <end position="303"/>
    </location>
</feature>
<dbReference type="Proteomes" id="UP000782312">
    <property type="component" value="Unassembled WGS sequence"/>
</dbReference>
<comment type="function">
    <text evidence="8">Part of the ABC transporter complex GsiABCD involved in glutathione import. Probably responsible for the translocation of the substrate across the membrane.</text>
</comment>
<keyword evidence="4" id="KW-1003">Cell membrane</keyword>
<keyword evidence="7 10" id="KW-0472">Membrane</keyword>
<evidence type="ECO:0000256" key="1">
    <source>
        <dbReference type="ARBA" id="ARBA00004651"/>
    </source>
</evidence>
<evidence type="ECO:0000256" key="9">
    <source>
        <dbReference type="ARBA" id="ARBA00041107"/>
    </source>
</evidence>
<protein>
    <recommendedName>
        <fullName evidence="9">Glutathione transport system permease protein GsiC</fullName>
    </recommendedName>
</protein>
<reference evidence="12" key="1">
    <citation type="submission" date="2020-07" db="EMBL/GenBank/DDBJ databases">
        <title>Huge and variable diversity of episymbiotic CPR bacteria and DPANN archaea in groundwater ecosystems.</title>
        <authorList>
            <person name="He C.Y."/>
            <person name="Keren R."/>
            <person name="Whittaker M."/>
            <person name="Farag I.F."/>
            <person name="Doudna J."/>
            <person name="Cate J.H.D."/>
            <person name="Banfield J.F."/>
        </authorList>
    </citation>
    <scope>NUCLEOTIDE SEQUENCE</scope>
    <source>
        <strain evidence="12">NC_groundwater_763_Ag_S-0.2um_68_21</strain>
    </source>
</reference>
<comment type="caution">
    <text evidence="12">The sequence shown here is derived from an EMBL/GenBank/DDBJ whole genome shotgun (WGS) entry which is preliminary data.</text>
</comment>
<evidence type="ECO:0000256" key="4">
    <source>
        <dbReference type="ARBA" id="ARBA00022475"/>
    </source>
</evidence>
<sequence>MRYAIQRFWATLLTLAAAFVIVFFIVHLVPGDPAALMLSDLGGDKQAVADLRRDLGLDRPLHVQFLRYLGRAVQGDLGQSYRSQRPVMAEIAAIYHHTLYLAFGGVLIAVLIGIPAGFLSAAYRNSWIDRLCMVGALSGISMPVFWLGILLIIFLSFQLRLFPTIGVGEPSSPTDVVWHLFLPALSLGLRGAALIARVTRSSFLEILGQDYIRTGRMKGLSEAAVKGKHAFRNALLPIVTVIGLDLGQLLGGTTVTEVVFSRPGMGTLLIESVLARDYPMVQGTMLVYLLVIILVNLAVDLIYGYVDPRIRYG</sequence>
<evidence type="ECO:0000256" key="6">
    <source>
        <dbReference type="ARBA" id="ARBA00022989"/>
    </source>
</evidence>
<feature type="transmembrane region" description="Helical" evidence="10">
    <location>
        <begin position="286"/>
        <end position="306"/>
    </location>
</feature>
<keyword evidence="5 10" id="KW-0812">Transmembrane</keyword>
<comment type="subcellular location">
    <subcellularLocation>
        <location evidence="1 10">Cell membrane</location>
        <topology evidence="1 10">Multi-pass membrane protein</topology>
    </subcellularLocation>
</comment>
<feature type="transmembrane region" description="Helical" evidence="10">
    <location>
        <begin position="131"/>
        <end position="157"/>
    </location>
</feature>
<gene>
    <name evidence="12" type="ORF">HYZ11_03080</name>
</gene>
<evidence type="ECO:0000256" key="5">
    <source>
        <dbReference type="ARBA" id="ARBA00022692"/>
    </source>
</evidence>
<dbReference type="InterPro" id="IPR045621">
    <property type="entry name" value="BPD_transp_1_N"/>
</dbReference>
<keyword evidence="3 10" id="KW-0813">Transport</keyword>
<comment type="similarity">
    <text evidence="2 10">Belongs to the binding-protein-dependent transport system permease family.</text>
</comment>
<dbReference type="SUPFAM" id="SSF161098">
    <property type="entry name" value="MetI-like"/>
    <property type="match status" value="1"/>
</dbReference>
<feature type="transmembrane region" description="Helical" evidence="10">
    <location>
        <begin position="177"/>
        <end position="196"/>
    </location>
</feature>
<dbReference type="Pfam" id="PF00528">
    <property type="entry name" value="BPD_transp_1"/>
    <property type="match status" value="1"/>
</dbReference>
<evidence type="ECO:0000256" key="8">
    <source>
        <dbReference type="ARBA" id="ARBA00037215"/>
    </source>
</evidence>
<dbReference type="CDD" id="cd06261">
    <property type="entry name" value="TM_PBP2"/>
    <property type="match status" value="1"/>
</dbReference>
<accession>A0A932HVR3</accession>
<evidence type="ECO:0000313" key="12">
    <source>
        <dbReference type="EMBL" id="MBI3126569.1"/>
    </source>
</evidence>
<organism evidence="12 13">
    <name type="scientific">Tectimicrobiota bacterium</name>
    <dbReference type="NCBI Taxonomy" id="2528274"/>
    <lineage>
        <taxon>Bacteria</taxon>
        <taxon>Pseudomonadati</taxon>
        <taxon>Nitrospinota/Tectimicrobiota group</taxon>
        <taxon>Candidatus Tectimicrobiota</taxon>
    </lineage>
</organism>
<feature type="transmembrane region" description="Helical" evidence="10">
    <location>
        <begin position="98"/>
        <end position="119"/>
    </location>
</feature>
<name>A0A932HVR3_UNCTE</name>
<dbReference type="AlphaFoldDB" id="A0A932HVR3"/>
<dbReference type="GO" id="GO:0005886">
    <property type="term" value="C:plasma membrane"/>
    <property type="evidence" value="ECO:0007669"/>
    <property type="project" value="UniProtKB-SubCell"/>
</dbReference>
<evidence type="ECO:0000259" key="11">
    <source>
        <dbReference type="PROSITE" id="PS50928"/>
    </source>
</evidence>
<dbReference type="GO" id="GO:0055085">
    <property type="term" value="P:transmembrane transport"/>
    <property type="evidence" value="ECO:0007669"/>
    <property type="project" value="InterPro"/>
</dbReference>
<feature type="transmembrane region" description="Helical" evidence="10">
    <location>
        <begin position="7"/>
        <end position="29"/>
    </location>
</feature>
<dbReference type="PANTHER" id="PTHR43163">
    <property type="entry name" value="DIPEPTIDE TRANSPORT SYSTEM PERMEASE PROTEIN DPPB-RELATED"/>
    <property type="match status" value="1"/>
</dbReference>
<dbReference type="PANTHER" id="PTHR43163:SF5">
    <property type="entry name" value="GLUTATHIONE TRANSPORT SYSTEM PERMEASE PROTEIN GSIC"/>
    <property type="match status" value="1"/>
</dbReference>
<evidence type="ECO:0000256" key="10">
    <source>
        <dbReference type="RuleBase" id="RU363032"/>
    </source>
</evidence>
<dbReference type="PROSITE" id="PS50928">
    <property type="entry name" value="ABC_TM1"/>
    <property type="match status" value="1"/>
</dbReference>
<evidence type="ECO:0000313" key="13">
    <source>
        <dbReference type="Proteomes" id="UP000782312"/>
    </source>
</evidence>
<dbReference type="Gene3D" id="1.10.3720.10">
    <property type="entry name" value="MetI-like"/>
    <property type="match status" value="1"/>
</dbReference>